<evidence type="ECO:0000256" key="1">
    <source>
        <dbReference type="ARBA" id="ARBA00009437"/>
    </source>
</evidence>
<comment type="similarity">
    <text evidence="1">Belongs to the LysR transcriptional regulatory family.</text>
</comment>
<evidence type="ECO:0000256" key="2">
    <source>
        <dbReference type="ARBA" id="ARBA00023015"/>
    </source>
</evidence>
<dbReference type="AlphaFoldDB" id="K9XSY1"/>
<dbReference type="Pfam" id="PF00126">
    <property type="entry name" value="HTH_1"/>
    <property type="match status" value="1"/>
</dbReference>
<sequence>MTLEQLRIFLAVVEHLHFTRAADALYITQPAVSAAIQNLEGEYGVKLFHRIGRHIEITEAGKLLHLEAQKILDQVAITERALKELNDLQRGELRLGASFTIGNYWLPQKISKFKQLYPNLSINCTLANAEKIVTGTVTGHFDLGLFAGEVKLSLQNSLEQKIVGSDRLQIVVGKSHPWFQRTTINVRELTTTTWIMREPGSGTQQMFEQALQKWGIAPNKLKVMFVLNSSEMIKTLVEKGVGAAAVPELMVQKEIQFSTLNCVKIEHPTQDITFDIIRPVLLIKHRQRFQTKISKAFETILMKQETKNIRALFEVRKHE</sequence>
<dbReference type="eggNOG" id="COG0583">
    <property type="taxonomic scope" value="Bacteria"/>
</dbReference>
<evidence type="ECO:0000256" key="3">
    <source>
        <dbReference type="ARBA" id="ARBA00023125"/>
    </source>
</evidence>
<dbReference type="PANTHER" id="PTHR30126:SF39">
    <property type="entry name" value="HTH-TYPE TRANSCRIPTIONAL REGULATOR CYSL"/>
    <property type="match status" value="1"/>
</dbReference>
<evidence type="ECO:0000256" key="4">
    <source>
        <dbReference type="ARBA" id="ARBA00023163"/>
    </source>
</evidence>
<keyword evidence="4" id="KW-0804">Transcription</keyword>
<organism evidence="6 7">
    <name type="scientific">Stanieria cyanosphaera (strain ATCC 29371 / PCC 7437)</name>
    <dbReference type="NCBI Taxonomy" id="111780"/>
    <lineage>
        <taxon>Bacteria</taxon>
        <taxon>Bacillati</taxon>
        <taxon>Cyanobacteriota</taxon>
        <taxon>Cyanophyceae</taxon>
        <taxon>Pleurocapsales</taxon>
        <taxon>Dermocarpellaceae</taxon>
        <taxon>Stanieria</taxon>
    </lineage>
</organism>
<dbReference type="RefSeq" id="WP_015192857.1">
    <property type="nucleotide sequence ID" value="NC_019748.1"/>
</dbReference>
<dbReference type="OrthoDB" id="9785745at2"/>
<dbReference type="PRINTS" id="PR00039">
    <property type="entry name" value="HTHLYSR"/>
</dbReference>
<evidence type="ECO:0000313" key="6">
    <source>
        <dbReference type="EMBL" id="AFZ35186.1"/>
    </source>
</evidence>
<evidence type="ECO:0000259" key="5">
    <source>
        <dbReference type="PROSITE" id="PS50931"/>
    </source>
</evidence>
<name>K9XSY1_STAC7</name>
<dbReference type="GO" id="GO:0000976">
    <property type="term" value="F:transcription cis-regulatory region binding"/>
    <property type="evidence" value="ECO:0007669"/>
    <property type="project" value="TreeGrafter"/>
</dbReference>
<dbReference type="InterPro" id="IPR036388">
    <property type="entry name" value="WH-like_DNA-bd_sf"/>
</dbReference>
<dbReference type="KEGG" id="scs:Sta7437_1621"/>
<evidence type="ECO:0000313" key="7">
    <source>
        <dbReference type="Proteomes" id="UP000010473"/>
    </source>
</evidence>
<dbReference type="PROSITE" id="PS50931">
    <property type="entry name" value="HTH_LYSR"/>
    <property type="match status" value="1"/>
</dbReference>
<proteinExistence type="inferred from homology"/>
<dbReference type="FunFam" id="1.10.10.10:FF:000001">
    <property type="entry name" value="LysR family transcriptional regulator"/>
    <property type="match status" value="1"/>
</dbReference>
<dbReference type="EMBL" id="CP003653">
    <property type="protein sequence ID" value="AFZ35186.1"/>
    <property type="molecule type" value="Genomic_DNA"/>
</dbReference>
<keyword evidence="3" id="KW-0238">DNA-binding</keyword>
<keyword evidence="2" id="KW-0805">Transcription regulation</keyword>
<keyword evidence="7" id="KW-1185">Reference proteome</keyword>
<dbReference type="Proteomes" id="UP000010473">
    <property type="component" value="Chromosome"/>
</dbReference>
<dbReference type="Gene3D" id="3.40.190.290">
    <property type="match status" value="1"/>
</dbReference>
<dbReference type="InterPro" id="IPR000847">
    <property type="entry name" value="LysR_HTH_N"/>
</dbReference>
<dbReference type="PANTHER" id="PTHR30126">
    <property type="entry name" value="HTH-TYPE TRANSCRIPTIONAL REGULATOR"/>
    <property type="match status" value="1"/>
</dbReference>
<accession>K9XSY1</accession>
<dbReference type="SUPFAM" id="SSF46785">
    <property type="entry name" value="Winged helix' DNA-binding domain"/>
    <property type="match status" value="1"/>
</dbReference>
<feature type="domain" description="HTH lysR-type" evidence="5">
    <location>
        <begin position="1"/>
        <end position="58"/>
    </location>
</feature>
<gene>
    <name evidence="6" type="ordered locus">Sta7437_1621</name>
</gene>
<dbReference type="InterPro" id="IPR005119">
    <property type="entry name" value="LysR_subst-bd"/>
</dbReference>
<dbReference type="SUPFAM" id="SSF53850">
    <property type="entry name" value="Periplasmic binding protein-like II"/>
    <property type="match status" value="1"/>
</dbReference>
<protein>
    <submittedName>
        <fullName evidence="6">Transcriptional regulator, LysR family</fullName>
    </submittedName>
</protein>
<dbReference type="Gene3D" id="1.10.10.10">
    <property type="entry name" value="Winged helix-like DNA-binding domain superfamily/Winged helix DNA-binding domain"/>
    <property type="match status" value="1"/>
</dbReference>
<dbReference type="HOGENOM" id="CLU_039613_6_1_3"/>
<dbReference type="STRING" id="111780.Sta7437_1621"/>
<dbReference type="GO" id="GO:0003700">
    <property type="term" value="F:DNA-binding transcription factor activity"/>
    <property type="evidence" value="ECO:0007669"/>
    <property type="project" value="InterPro"/>
</dbReference>
<dbReference type="Pfam" id="PF03466">
    <property type="entry name" value="LysR_substrate"/>
    <property type="match status" value="1"/>
</dbReference>
<dbReference type="InterPro" id="IPR036390">
    <property type="entry name" value="WH_DNA-bd_sf"/>
</dbReference>
<reference evidence="7" key="1">
    <citation type="journal article" date="2013" name="Proc. Natl. Acad. Sci. U.S.A.">
        <title>Improving the coverage of the cyanobacterial phylum using diversity-driven genome sequencing.</title>
        <authorList>
            <person name="Shih P.M."/>
            <person name="Wu D."/>
            <person name="Latifi A."/>
            <person name="Axen S.D."/>
            <person name="Fewer D.P."/>
            <person name="Talla E."/>
            <person name="Calteau A."/>
            <person name="Cai F."/>
            <person name="Tandeau de Marsac N."/>
            <person name="Rippka R."/>
            <person name="Herdman M."/>
            <person name="Sivonen K."/>
            <person name="Coursin T."/>
            <person name="Laurent T."/>
            <person name="Goodwin L."/>
            <person name="Nolan M."/>
            <person name="Davenport K.W."/>
            <person name="Han C.S."/>
            <person name="Rubin E.M."/>
            <person name="Eisen J.A."/>
            <person name="Woyke T."/>
            <person name="Gugger M."/>
            <person name="Kerfeld C.A."/>
        </authorList>
    </citation>
    <scope>NUCLEOTIDE SEQUENCE [LARGE SCALE GENOMIC DNA]</scope>
    <source>
        <strain evidence="7">ATCC 29371 / PCC 7437</strain>
    </source>
</reference>
<dbReference type="PATRIC" id="fig|111780.3.peg.1691"/>